<dbReference type="PROSITE" id="PS51186">
    <property type="entry name" value="GNAT"/>
    <property type="match status" value="1"/>
</dbReference>
<proteinExistence type="predicted"/>
<evidence type="ECO:0000313" key="2">
    <source>
        <dbReference type="EMBL" id="MBD0380434.1"/>
    </source>
</evidence>
<dbReference type="EMBL" id="JACVVD010000003">
    <property type="protein sequence ID" value="MBD0380434.1"/>
    <property type="molecule type" value="Genomic_DNA"/>
</dbReference>
<dbReference type="AlphaFoldDB" id="A0A926KMA0"/>
<dbReference type="GO" id="GO:0016747">
    <property type="term" value="F:acyltransferase activity, transferring groups other than amino-acyl groups"/>
    <property type="evidence" value="ECO:0007669"/>
    <property type="project" value="InterPro"/>
</dbReference>
<reference evidence="2" key="1">
    <citation type="submission" date="2020-09" db="EMBL/GenBank/DDBJ databases">
        <title>Draft Genome Sequence of Paenibacillus sp. WST5.</title>
        <authorList>
            <person name="Bao Z."/>
        </authorList>
    </citation>
    <scope>NUCLEOTIDE SEQUENCE</scope>
    <source>
        <strain evidence="2">WST5</strain>
    </source>
</reference>
<organism evidence="2 3">
    <name type="scientific">Paenibacillus sedimenti</name>
    <dbReference type="NCBI Taxonomy" id="2770274"/>
    <lineage>
        <taxon>Bacteria</taxon>
        <taxon>Bacillati</taxon>
        <taxon>Bacillota</taxon>
        <taxon>Bacilli</taxon>
        <taxon>Bacillales</taxon>
        <taxon>Paenibacillaceae</taxon>
        <taxon>Paenibacillus</taxon>
    </lineage>
</organism>
<evidence type="ECO:0000313" key="3">
    <source>
        <dbReference type="Proteomes" id="UP000650466"/>
    </source>
</evidence>
<accession>A0A926KMA0</accession>
<dbReference type="PANTHER" id="PTHR43072">
    <property type="entry name" value="N-ACETYLTRANSFERASE"/>
    <property type="match status" value="1"/>
</dbReference>
<dbReference type="InterPro" id="IPR000182">
    <property type="entry name" value="GNAT_dom"/>
</dbReference>
<dbReference type="SUPFAM" id="SSF55729">
    <property type="entry name" value="Acyl-CoA N-acyltransferases (Nat)"/>
    <property type="match status" value="1"/>
</dbReference>
<dbReference type="Pfam" id="PF00583">
    <property type="entry name" value="Acetyltransf_1"/>
    <property type="match status" value="1"/>
</dbReference>
<gene>
    <name evidence="2" type="ORF">ICC18_09935</name>
</gene>
<sequence length="157" mass="17830">MEISIRTAKAEDYDAVNAIIRFGQEEHADALPHVFAKLDRVVAMGWFRSYSDQNTKVILVAEYETRIVGVAMLELKKSPPYEALVPRTYAYMNELAVDPAYQRQGIGTMLYAASLQWAKNRQASSLELNVWEFNSRAIAFYQSLGMSTLNRTMTIPI</sequence>
<dbReference type="Gene3D" id="3.40.630.30">
    <property type="match status" value="1"/>
</dbReference>
<dbReference type="Proteomes" id="UP000650466">
    <property type="component" value="Unassembled WGS sequence"/>
</dbReference>
<name>A0A926KMA0_9BACL</name>
<evidence type="ECO:0000259" key="1">
    <source>
        <dbReference type="PROSITE" id="PS51186"/>
    </source>
</evidence>
<feature type="domain" description="N-acetyltransferase" evidence="1">
    <location>
        <begin position="3"/>
        <end position="157"/>
    </location>
</feature>
<keyword evidence="3" id="KW-1185">Reference proteome</keyword>
<protein>
    <submittedName>
        <fullName evidence="2">GNAT family N-acetyltransferase</fullName>
    </submittedName>
</protein>
<dbReference type="CDD" id="cd04301">
    <property type="entry name" value="NAT_SF"/>
    <property type="match status" value="1"/>
</dbReference>
<dbReference type="InterPro" id="IPR016181">
    <property type="entry name" value="Acyl_CoA_acyltransferase"/>
</dbReference>
<dbReference type="RefSeq" id="WP_188174236.1">
    <property type="nucleotide sequence ID" value="NZ_JACVVD010000003.1"/>
</dbReference>
<comment type="caution">
    <text evidence="2">The sequence shown here is derived from an EMBL/GenBank/DDBJ whole genome shotgun (WGS) entry which is preliminary data.</text>
</comment>